<dbReference type="RefSeq" id="WP_026499800.1">
    <property type="nucleotide sequence ID" value="NZ_JBAIZG010000043.1"/>
</dbReference>
<feature type="domain" description="Thioredoxin" evidence="1">
    <location>
        <begin position="1"/>
        <end position="104"/>
    </location>
</feature>
<proteinExistence type="predicted"/>
<protein>
    <submittedName>
        <fullName evidence="2">Thioredoxin</fullName>
    </submittedName>
</protein>
<dbReference type="Gene3D" id="3.40.30.10">
    <property type="entry name" value="Glutaredoxin"/>
    <property type="match status" value="1"/>
</dbReference>
<sequence length="104" mass="12163">MQEITTAEQYEKIIQSDNKIAIKFYTTWCPDCKRLDMFIGDILPKFPHLTWYQMDRDKFPEIAEEQKVLGIPSILIFSKGEKLGHLHSANAKTPEEVEAFLQKF</sequence>
<dbReference type="Pfam" id="PF00085">
    <property type="entry name" value="Thioredoxin"/>
    <property type="match status" value="1"/>
</dbReference>
<dbReference type="PROSITE" id="PS51352">
    <property type="entry name" value="THIOREDOXIN_2"/>
    <property type="match status" value="1"/>
</dbReference>
<dbReference type="Proteomes" id="UP000257014">
    <property type="component" value="Unassembled WGS sequence"/>
</dbReference>
<evidence type="ECO:0000313" key="2">
    <source>
        <dbReference type="EMBL" id="REJ29094.1"/>
    </source>
</evidence>
<dbReference type="PANTHER" id="PTHR10438">
    <property type="entry name" value="THIOREDOXIN"/>
    <property type="match status" value="1"/>
</dbReference>
<name>A0A3E0K5L3_9BACI</name>
<dbReference type="InterPro" id="IPR013766">
    <property type="entry name" value="Thioredoxin_domain"/>
</dbReference>
<dbReference type="AlphaFoldDB" id="A0A3E0K5L3"/>
<gene>
    <name evidence="2" type="ORF">C6P37_07025</name>
</gene>
<organism evidence="2 3">
    <name type="scientific">Caldibacillus debilis</name>
    <dbReference type="NCBI Taxonomy" id="301148"/>
    <lineage>
        <taxon>Bacteria</taxon>
        <taxon>Bacillati</taxon>
        <taxon>Bacillota</taxon>
        <taxon>Bacilli</taxon>
        <taxon>Bacillales</taxon>
        <taxon>Bacillaceae</taxon>
        <taxon>Caldibacillus</taxon>
    </lineage>
</organism>
<comment type="caution">
    <text evidence="2">The sequence shown here is derived from an EMBL/GenBank/DDBJ whole genome shotgun (WGS) entry which is preliminary data.</text>
</comment>
<dbReference type="PANTHER" id="PTHR10438:SF468">
    <property type="entry name" value="THIOREDOXIN-1-RELATED"/>
    <property type="match status" value="1"/>
</dbReference>
<dbReference type="CDD" id="cd02947">
    <property type="entry name" value="TRX_family"/>
    <property type="match status" value="1"/>
</dbReference>
<reference evidence="2 3" key="1">
    <citation type="submission" date="2018-03" db="EMBL/GenBank/DDBJ databases">
        <authorList>
            <person name="Keele B.F."/>
        </authorList>
    </citation>
    <scope>NUCLEOTIDE SEQUENCE [LARGE SCALE GENOMIC DNA]</scope>
    <source>
        <strain evidence="2">ZCTH4_d</strain>
    </source>
</reference>
<dbReference type="InterPro" id="IPR036249">
    <property type="entry name" value="Thioredoxin-like_sf"/>
</dbReference>
<dbReference type="SUPFAM" id="SSF52833">
    <property type="entry name" value="Thioredoxin-like"/>
    <property type="match status" value="1"/>
</dbReference>
<accession>A0A3E0K5L3</accession>
<evidence type="ECO:0000259" key="1">
    <source>
        <dbReference type="PROSITE" id="PS51352"/>
    </source>
</evidence>
<dbReference type="EMBL" id="QEWE01000015">
    <property type="protein sequence ID" value="REJ29094.1"/>
    <property type="molecule type" value="Genomic_DNA"/>
</dbReference>
<dbReference type="InterPro" id="IPR050620">
    <property type="entry name" value="Thioredoxin_H-type-like"/>
</dbReference>
<evidence type="ECO:0000313" key="3">
    <source>
        <dbReference type="Proteomes" id="UP000257014"/>
    </source>
</evidence>